<accession>A0ABR1VJ67</accession>
<organism evidence="1 2">
    <name type="scientific">Apiospora hydei</name>
    <dbReference type="NCBI Taxonomy" id="1337664"/>
    <lineage>
        <taxon>Eukaryota</taxon>
        <taxon>Fungi</taxon>
        <taxon>Dikarya</taxon>
        <taxon>Ascomycota</taxon>
        <taxon>Pezizomycotina</taxon>
        <taxon>Sordariomycetes</taxon>
        <taxon>Xylariomycetidae</taxon>
        <taxon>Amphisphaeriales</taxon>
        <taxon>Apiosporaceae</taxon>
        <taxon>Apiospora</taxon>
    </lineage>
</organism>
<protein>
    <submittedName>
        <fullName evidence="1">Uncharacterized protein</fullName>
    </submittedName>
</protein>
<gene>
    <name evidence="1" type="ORF">PG997_011484</name>
</gene>
<comment type="caution">
    <text evidence="1">The sequence shown here is derived from an EMBL/GenBank/DDBJ whole genome shotgun (WGS) entry which is preliminary data.</text>
</comment>
<keyword evidence="2" id="KW-1185">Reference proteome</keyword>
<name>A0ABR1VJ67_9PEZI</name>
<dbReference type="EMBL" id="JAQQWN010000008">
    <property type="protein sequence ID" value="KAK8071281.1"/>
    <property type="molecule type" value="Genomic_DNA"/>
</dbReference>
<dbReference type="RefSeq" id="XP_066665089.1">
    <property type="nucleotide sequence ID" value="XM_066815799.1"/>
</dbReference>
<evidence type="ECO:0000313" key="1">
    <source>
        <dbReference type="EMBL" id="KAK8071281.1"/>
    </source>
</evidence>
<sequence length="178" mass="19296">MLKSSGDANVDGLAAWCTDTNHLVVELDDLGYLFDSHLSSAAGSGDETVSILDDPVLGEQAYSRRWFRDRDGSLGNTIFPPVIDELNVQDATGEMVLGVQAIDDGVRNDISRLRGHVIEGVCQTEQRTVKLLGQACLAVAREHHLVDQAQLVVEIDADVPVDAEERVSAYLNADRPPS</sequence>
<proteinExistence type="predicted"/>
<evidence type="ECO:0000313" key="2">
    <source>
        <dbReference type="Proteomes" id="UP001433268"/>
    </source>
</evidence>
<dbReference type="GeneID" id="92048859"/>
<reference evidence="1 2" key="1">
    <citation type="submission" date="2023-01" db="EMBL/GenBank/DDBJ databases">
        <title>Analysis of 21 Apiospora genomes using comparative genomics revels a genus with tremendous synthesis potential of carbohydrate active enzymes and secondary metabolites.</title>
        <authorList>
            <person name="Sorensen T."/>
        </authorList>
    </citation>
    <scope>NUCLEOTIDE SEQUENCE [LARGE SCALE GENOMIC DNA]</scope>
    <source>
        <strain evidence="1 2">CBS 114990</strain>
    </source>
</reference>
<dbReference type="Proteomes" id="UP001433268">
    <property type="component" value="Unassembled WGS sequence"/>
</dbReference>